<dbReference type="PROSITE" id="PS00018">
    <property type="entry name" value="EF_HAND_1"/>
    <property type="match status" value="1"/>
</dbReference>
<dbReference type="Pfam" id="PF00404">
    <property type="entry name" value="Dockerin_1"/>
    <property type="match status" value="1"/>
</dbReference>
<dbReference type="InterPro" id="IPR013783">
    <property type="entry name" value="Ig-like_fold"/>
</dbReference>
<gene>
    <name evidence="3" type="ordered locus">Rumal_1492</name>
</gene>
<dbReference type="InterPro" id="IPR018247">
    <property type="entry name" value="EF_Hand_1_Ca_BS"/>
</dbReference>
<reference evidence="3 4" key="1">
    <citation type="journal article" date="2011" name="J. Bacteriol.">
        <title>Complete genome of the cellulolytic ruminal bacterium Ruminococcus albus 7.</title>
        <authorList>
            <person name="Suen G."/>
            <person name="Stevenson D.M."/>
            <person name="Bruce D.C."/>
            <person name="Chertkov O."/>
            <person name="Copeland A."/>
            <person name="Cheng J.F."/>
            <person name="Detter C."/>
            <person name="Detter J.C."/>
            <person name="Goodwin L.A."/>
            <person name="Han C.S."/>
            <person name="Hauser L.J."/>
            <person name="Ivanova N.N."/>
            <person name="Kyrpides N.C."/>
            <person name="Land M.L."/>
            <person name="Lapidus A."/>
            <person name="Lucas S."/>
            <person name="Ovchinnikova G."/>
            <person name="Pitluck S."/>
            <person name="Tapia R."/>
            <person name="Woyke T."/>
            <person name="Boyum J."/>
            <person name="Mead D."/>
            <person name="Weimer P.J."/>
        </authorList>
    </citation>
    <scope>NUCLEOTIDE SEQUENCE [LARGE SCALE GENOMIC DNA]</scope>
    <source>
        <strain evidence="4">ATCC 27210 / DSM 20455 / JCM 14654 / NCDO 2250 / 7</strain>
    </source>
</reference>
<evidence type="ECO:0000313" key="4">
    <source>
        <dbReference type="Proteomes" id="UP000006919"/>
    </source>
</evidence>
<evidence type="ECO:0000256" key="1">
    <source>
        <dbReference type="SAM" id="SignalP"/>
    </source>
</evidence>
<evidence type="ECO:0000259" key="2">
    <source>
        <dbReference type="PROSITE" id="PS51766"/>
    </source>
</evidence>
<feature type="signal peptide" evidence="1">
    <location>
        <begin position="1"/>
        <end position="28"/>
    </location>
</feature>
<dbReference type="Gene3D" id="2.60.40.10">
    <property type="entry name" value="Immunoglobulins"/>
    <property type="match status" value="1"/>
</dbReference>
<dbReference type="SUPFAM" id="SSF63446">
    <property type="entry name" value="Type I dockerin domain"/>
    <property type="match status" value="1"/>
</dbReference>
<evidence type="ECO:0000313" key="3">
    <source>
        <dbReference type="EMBL" id="ADU21993.1"/>
    </source>
</evidence>
<dbReference type="EMBL" id="CP002403">
    <property type="protein sequence ID" value="ADU21993.1"/>
    <property type="molecule type" value="Genomic_DNA"/>
</dbReference>
<dbReference type="GO" id="GO:0000272">
    <property type="term" value="P:polysaccharide catabolic process"/>
    <property type="evidence" value="ECO:0007669"/>
    <property type="project" value="InterPro"/>
</dbReference>
<feature type="chain" id="PRO_5003209977" evidence="1">
    <location>
        <begin position="29"/>
        <end position="477"/>
    </location>
</feature>
<dbReference type="InterPro" id="IPR002105">
    <property type="entry name" value="Dockerin_1_rpt"/>
</dbReference>
<feature type="domain" description="Dockerin" evidence="2">
    <location>
        <begin position="64"/>
        <end position="131"/>
    </location>
</feature>
<dbReference type="SUPFAM" id="SSF54001">
    <property type="entry name" value="Cysteine proteinases"/>
    <property type="match status" value="1"/>
</dbReference>
<dbReference type="InterPro" id="IPR003961">
    <property type="entry name" value="FN3_dom"/>
</dbReference>
<sequence length="477" mass="52714" precursor="true">MTDISKKFCAAAAAMALVLSQTSVYAFADNNAQTVPADEIFFNADENTTADEDITESVAATEEEDYAAGDLNNDGKLNITDAAKVAAFIKAKINLNDKALKAADINEDGKINITDLSIMIAEIKGIRVMNWLELLETVSDSSIVAKTTRFSKLPDIVSLRSIVKVDWTAVNGVDGYDVVISGADRSEKYQVKSNSINVNALRWSDDDIINIKVMPYTYYNTETRQGVKSFSDGYEGKLSIKPENVTGLKAKSERNYVKLSWKAAADADVYNVYYTVNGKESFHGQTSELSRQINVPANKDVSFRVLAVNLMGKSYVNADKSATAKVHTLPYYAKAEAVLDKVGWDLHKAFNWCIMPYAYYINGEWLPRDGSPGMEWYADRGFDAHEGNCYVMAACFCEMAKMLGYDAHQISSGTLTSNGFVDHSWVEIKNYNGTGKSYIFDPDFESELGRNGFAISYGDKGTLMYDISGSIKRVIMS</sequence>
<dbReference type="Proteomes" id="UP000006919">
    <property type="component" value="Chromosome"/>
</dbReference>
<name>E6UGF5_RUMA7</name>
<dbReference type="CDD" id="cd14256">
    <property type="entry name" value="Dockerin_I"/>
    <property type="match status" value="1"/>
</dbReference>
<protein>
    <submittedName>
        <fullName evidence="3">Dockerin type 1</fullName>
    </submittedName>
</protein>
<dbReference type="STRING" id="697329.Rumal_1492"/>
<dbReference type="InterPro" id="IPR038765">
    <property type="entry name" value="Papain-like_cys_pep_sf"/>
</dbReference>
<dbReference type="PROSITE" id="PS51766">
    <property type="entry name" value="DOCKERIN"/>
    <property type="match status" value="1"/>
</dbReference>
<dbReference type="Gene3D" id="1.10.1330.10">
    <property type="entry name" value="Dockerin domain"/>
    <property type="match status" value="1"/>
</dbReference>
<dbReference type="RefSeq" id="WP_013498158.1">
    <property type="nucleotide sequence ID" value="NC_014833.1"/>
</dbReference>
<dbReference type="KEGG" id="ral:Rumal_1492"/>
<dbReference type="AlphaFoldDB" id="E6UGF5"/>
<dbReference type="OrthoDB" id="9763643at2"/>
<keyword evidence="1" id="KW-0732">Signal</keyword>
<accession>E6UGF5</accession>
<dbReference type="InterPro" id="IPR016134">
    <property type="entry name" value="Dockerin_dom"/>
</dbReference>
<dbReference type="InterPro" id="IPR036439">
    <property type="entry name" value="Dockerin_dom_sf"/>
</dbReference>
<dbReference type="CDD" id="cd00063">
    <property type="entry name" value="FN3"/>
    <property type="match status" value="1"/>
</dbReference>
<proteinExistence type="predicted"/>
<organism evidence="3 4">
    <name type="scientific">Ruminococcus albus (strain ATCC 27210 / DSM 20455 / JCM 14654 / NCDO 2250 / 7)</name>
    <dbReference type="NCBI Taxonomy" id="697329"/>
    <lineage>
        <taxon>Bacteria</taxon>
        <taxon>Bacillati</taxon>
        <taxon>Bacillota</taxon>
        <taxon>Clostridia</taxon>
        <taxon>Eubacteriales</taxon>
        <taxon>Oscillospiraceae</taxon>
        <taxon>Ruminococcus</taxon>
    </lineage>
</organism>
<dbReference type="GO" id="GO:0004553">
    <property type="term" value="F:hydrolase activity, hydrolyzing O-glycosyl compounds"/>
    <property type="evidence" value="ECO:0007669"/>
    <property type="project" value="InterPro"/>
</dbReference>
<dbReference type="HOGENOM" id="CLU_572217_0_0_9"/>
<dbReference type="eggNOG" id="COG4990">
    <property type="taxonomic scope" value="Bacteria"/>
</dbReference>